<accession>A0A2Z2KUB4</accession>
<protein>
    <recommendedName>
        <fullName evidence="1">AbiJ-NTD3 domain-containing protein</fullName>
    </recommendedName>
</protein>
<gene>
    <name evidence="2" type="ORF">B9T62_35990</name>
</gene>
<dbReference type="Pfam" id="PF18860">
    <property type="entry name" value="AbiJ_NTD3"/>
    <property type="match status" value="1"/>
</dbReference>
<evidence type="ECO:0000313" key="2">
    <source>
        <dbReference type="EMBL" id="ASA25662.1"/>
    </source>
</evidence>
<name>A0A2Z2KUB4_9BACL</name>
<dbReference type="KEGG" id="pdh:B9T62_35990"/>
<dbReference type="Proteomes" id="UP000249890">
    <property type="component" value="Chromosome"/>
</dbReference>
<dbReference type="RefSeq" id="WP_087919623.1">
    <property type="nucleotide sequence ID" value="NZ_CP021780.1"/>
</dbReference>
<reference evidence="2 3" key="1">
    <citation type="submission" date="2017-06" db="EMBL/GenBank/DDBJ databases">
        <title>Complete genome sequence of Paenibacillus donghaensis KCTC 13049T isolated from East Sea sediment, South Korea.</title>
        <authorList>
            <person name="Jung B.K."/>
            <person name="Hong S.-J."/>
            <person name="Shin J.-H."/>
        </authorList>
    </citation>
    <scope>NUCLEOTIDE SEQUENCE [LARGE SCALE GENOMIC DNA]</scope>
    <source>
        <strain evidence="2 3">KCTC 13049</strain>
    </source>
</reference>
<dbReference type="OrthoDB" id="5106738at2"/>
<evidence type="ECO:0000313" key="3">
    <source>
        <dbReference type="Proteomes" id="UP000249890"/>
    </source>
</evidence>
<feature type="domain" description="AbiJ-NTD3" evidence="1">
    <location>
        <begin position="93"/>
        <end position="256"/>
    </location>
</feature>
<dbReference type="InterPro" id="IPR041427">
    <property type="entry name" value="AbiJ-NTD3"/>
</dbReference>
<sequence>MASINELIDAIVQVLLEEKAYDIPTVCTKYGLESGDESEAHSSRRVYIQKRLKGKDQLFLLDLAKRIINDYGSKANILSKLVLRLNPTGLYTISEITRRIIMDELHTRNNIPGKYELVDFLNRVWDLDSMPSTDSRFKTASGDIWQHMINNSDWDEVYLYEKYLELMIAPDEMFIKFLEQVVHPLVRQQDEQNEYIEFINKHLVNDGYKFNLADNISGFPVYRIDKVVDGVKGSVKNLIFAAVGQKPEIVISDSINNDIRIVKHEENCLVYDRSIPNTGLYWADLVTWWADMNGVSEPNIETEKQFYMRLYQTLASPPEKLLFKSYFRCFKELFDKNFPALIPQVYLHYDPYTIKQRAGKPYLSRQRMDFLLLFSNKQRIVLEVDGKQHYSDEDISSPKKYAEMVQADRELKLNGYEIYRFGGYELMDEEAGAKIVKEFFEGLFKKHGVKSS</sequence>
<proteinExistence type="predicted"/>
<evidence type="ECO:0000259" key="1">
    <source>
        <dbReference type="Pfam" id="PF18860"/>
    </source>
</evidence>
<organism evidence="2 3">
    <name type="scientific">Paenibacillus donghaensis</name>
    <dbReference type="NCBI Taxonomy" id="414771"/>
    <lineage>
        <taxon>Bacteria</taxon>
        <taxon>Bacillati</taxon>
        <taxon>Bacillota</taxon>
        <taxon>Bacilli</taxon>
        <taxon>Bacillales</taxon>
        <taxon>Paenibacillaceae</taxon>
        <taxon>Paenibacillus</taxon>
    </lineage>
</organism>
<dbReference type="AlphaFoldDB" id="A0A2Z2KUB4"/>
<keyword evidence="3" id="KW-1185">Reference proteome</keyword>
<dbReference type="EMBL" id="CP021780">
    <property type="protein sequence ID" value="ASA25662.1"/>
    <property type="molecule type" value="Genomic_DNA"/>
</dbReference>